<accession>A0AAD5LX57</accession>
<dbReference type="EMBL" id="JAKCXM010000374">
    <property type="protein sequence ID" value="KAJ0394922.1"/>
    <property type="molecule type" value="Genomic_DNA"/>
</dbReference>
<dbReference type="InterPro" id="IPR036038">
    <property type="entry name" value="Aminotransferase-like"/>
</dbReference>
<dbReference type="InterPro" id="IPR001544">
    <property type="entry name" value="Aminotrans_IV"/>
</dbReference>
<organism evidence="1 2">
    <name type="scientific">Pythium insidiosum</name>
    <name type="common">Pythiosis disease agent</name>
    <dbReference type="NCBI Taxonomy" id="114742"/>
    <lineage>
        <taxon>Eukaryota</taxon>
        <taxon>Sar</taxon>
        <taxon>Stramenopiles</taxon>
        <taxon>Oomycota</taxon>
        <taxon>Peronosporomycetes</taxon>
        <taxon>Pythiales</taxon>
        <taxon>Pythiaceae</taxon>
        <taxon>Pythium</taxon>
    </lineage>
</organism>
<proteinExistence type="predicted"/>
<dbReference type="PANTHER" id="PTHR47703:SF2">
    <property type="entry name" value="D-AMINOACID AMINOTRANSFERASE-LIKE PLP-DEPENDENT ENZYMES SUPERFAMILY PROTEIN"/>
    <property type="match status" value="1"/>
</dbReference>
<dbReference type="Gene3D" id="3.20.10.10">
    <property type="entry name" value="D-amino Acid Aminotransferase, subunit A, domain 2"/>
    <property type="match status" value="1"/>
</dbReference>
<dbReference type="AlphaFoldDB" id="A0AAD5LX57"/>
<gene>
    <name evidence="1" type="ORF">P43SY_003141</name>
</gene>
<keyword evidence="2" id="KW-1185">Reference proteome</keyword>
<dbReference type="GO" id="GO:0003824">
    <property type="term" value="F:catalytic activity"/>
    <property type="evidence" value="ECO:0007669"/>
    <property type="project" value="InterPro"/>
</dbReference>
<dbReference type="SUPFAM" id="SSF56752">
    <property type="entry name" value="D-aminoacid aminotransferase-like PLP-dependent enzymes"/>
    <property type="match status" value="1"/>
</dbReference>
<dbReference type="InterPro" id="IPR043132">
    <property type="entry name" value="BCAT-like_C"/>
</dbReference>
<evidence type="ECO:0008006" key="3">
    <source>
        <dbReference type="Google" id="ProtNLM"/>
    </source>
</evidence>
<name>A0AAD5LX57_PYTIN</name>
<evidence type="ECO:0000313" key="2">
    <source>
        <dbReference type="Proteomes" id="UP001209570"/>
    </source>
</evidence>
<protein>
    <recommendedName>
        <fullName evidence="3">Thioredoxin-like protein</fullName>
    </recommendedName>
</protein>
<evidence type="ECO:0000313" key="1">
    <source>
        <dbReference type="EMBL" id="KAJ0394922.1"/>
    </source>
</evidence>
<sequence length="313" mass="34699">MRLSKALLVAAAKNGRAIPCEVDATKFLLSYPSGAYTAARTVQQTKVFDYEGHIKRLVESTIAMEASKQWTDLTYAHVESVLRPKTESTLRAAMSSFKQQFGVEPKEEYKLTVLVCHDETAEAPPSVDSADVYCHIGLLPPLRDGPVKLVVAGMPRRNASAKDSAWVRERKHIYDALASDIEEVILMEPDTFRLLEGSQTNFYVLREGVVYTAEEGILKGTVRSLVLDVCKERGIPVALEPPTLDTVDSWDACFISSTSRLVLAAKSLEYECTEKHQQVARNFDSHPIVDELISAVRASVLRRSAEVFHGVSI</sequence>
<reference evidence="1" key="1">
    <citation type="submission" date="2021-12" db="EMBL/GenBank/DDBJ databases">
        <title>Prjna785345.</title>
        <authorList>
            <person name="Rujirawat T."/>
            <person name="Krajaejun T."/>
        </authorList>
    </citation>
    <scope>NUCLEOTIDE SEQUENCE</scope>
    <source>
        <strain evidence="1">Pi057C3</strain>
    </source>
</reference>
<comment type="caution">
    <text evidence="1">The sequence shown here is derived from an EMBL/GenBank/DDBJ whole genome shotgun (WGS) entry which is preliminary data.</text>
</comment>
<dbReference type="Proteomes" id="UP001209570">
    <property type="component" value="Unassembled WGS sequence"/>
</dbReference>
<dbReference type="Pfam" id="PF01063">
    <property type="entry name" value="Aminotran_4"/>
    <property type="match status" value="1"/>
</dbReference>
<dbReference type="PANTHER" id="PTHR47703">
    <property type="entry name" value="D-AMINOACID AMINOTRANSFERASE-LIKE PLP-DEPENDENT ENZYMES SUPERFAMILY PROTEIN"/>
    <property type="match status" value="1"/>
</dbReference>